<dbReference type="UniPathway" id="UPA00610">
    <property type="reaction ID" value="UER00666"/>
</dbReference>
<dbReference type="EC" id="3.6.1.23" evidence="9"/>
<comment type="similarity">
    <text evidence="3 9">Belongs to the dUTPase family.</text>
</comment>
<proteinExistence type="inferred from homology"/>
<dbReference type="GO" id="GO:0000287">
    <property type="term" value="F:magnesium ion binding"/>
    <property type="evidence" value="ECO:0007669"/>
    <property type="project" value="UniProtKB-UniRule"/>
</dbReference>
<keyword evidence="9" id="KW-0479">Metal-binding</keyword>
<keyword evidence="12" id="KW-1185">Reference proteome</keyword>
<dbReference type="InterPro" id="IPR029054">
    <property type="entry name" value="dUTPase-like"/>
</dbReference>
<evidence type="ECO:0000256" key="2">
    <source>
        <dbReference type="ARBA" id="ARBA00005142"/>
    </source>
</evidence>
<feature type="domain" description="dUTPase-like" evidence="10">
    <location>
        <begin position="47"/>
        <end position="174"/>
    </location>
</feature>
<keyword evidence="5 9" id="KW-0460">Magnesium</keyword>
<sequence length="176" mass="19489">MCQPRLVLRSHDILAAFLSLQEPFHHKKFCNMGKVTLKFKKLSENAFTPTKGSEKAAGYDLYSAYDYIVPPQDKLLVKTDLQIALPDGCYGRVAPRSGLAVKKFIDVGAGVIDQDYRGNVGVVLFNFAKEEFVVKKGDRIAQLVLERIFLPELEESKVDLEETDRGSGGFGSTGSN</sequence>
<dbReference type="InterPro" id="IPR036157">
    <property type="entry name" value="dUTPase-like_sf"/>
</dbReference>
<name>A0A812CLF3_ACAPH</name>
<dbReference type="CDD" id="cd07557">
    <property type="entry name" value="trimeric_dUTPase"/>
    <property type="match status" value="1"/>
</dbReference>
<evidence type="ECO:0000256" key="4">
    <source>
        <dbReference type="ARBA" id="ARBA00022801"/>
    </source>
</evidence>
<dbReference type="SUPFAM" id="SSF51283">
    <property type="entry name" value="dUTPase-like"/>
    <property type="match status" value="1"/>
</dbReference>
<dbReference type="EMBL" id="CAHIKZ030001819">
    <property type="protein sequence ID" value="CAE1275233.1"/>
    <property type="molecule type" value="Genomic_DNA"/>
</dbReference>
<dbReference type="AlphaFoldDB" id="A0A812CLF3"/>
<evidence type="ECO:0000256" key="5">
    <source>
        <dbReference type="ARBA" id="ARBA00022842"/>
    </source>
</evidence>
<comment type="pathway">
    <text evidence="2 9">Pyrimidine metabolism; dUMP biosynthesis; dUMP from dCTP (dUTP route): step 2/2.</text>
</comment>
<evidence type="ECO:0000256" key="1">
    <source>
        <dbReference type="ARBA" id="ARBA00001946"/>
    </source>
</evidence>
<comment type="catalytic activity">
    <reaction evidence="7 9">
        <text>dUTP + H2O = dUMP + diphosphate + H(+)</text>
        <dbReference type="Rhea" id="RHEA:10248"/>
        <dbReference type="ChEBI" id="CHEBI:15377"/>
        <dbReference type="ChEBI" id="CHEBI:15378"/>
        <dbReference type="ChEBI" id="CHEBI:33019"/>
        <dbReference type="ChEBI" id="CHEBI:61555"/>
        <dbReference type="ChEBI" id="CHEBI:246422"/>
        <dbReference type="EC" id="3.6.1.23"/>
    </reaction>
</comment>
<evidence type="ECO:0000256" key="9">
    <source>
        <dbReference type="RuleBase" id="RU367024"/>
    </source>
</evidence>
<dbReference type="Gene3D" id="2.70.40.10">
    <property type="match status" value="1"/>
</dbReference>
<dbReference type="PANTHER" id="PTHR11241">
    <property type="entry name" value="DEOXYURIDINE 5'-TRIPHOSPHATE NUCLEOTIDOHYDROLASE"/>
    <property type="match status" value="1"/>
</dbReference>
<comment type="function">
    <text evidence="9">Involved in nucleotide metabolism via production of dUMP, the immediate precursor of thymidine nucleotides, and decreases the intracellular concentration of dUTP so that uracil cannot be incorporated into DNA.</text>
</comment>
<dbReference type="GO" id="GO:0004170">
    <property type="term" value="F:dUTP diphosphatase activity"/>
    <property type="evidence" value="ECO:0007669"/>
    <property type="project" value="UniProtKB-UniRule"/>
</dbReference>
<dbReference type="GO" id="GO:0006226">
    <property type="term" value="P:dUMP biosynthetic process"/>
    <property type="evidence" value="ECO:0007669"/>
    <property type="project" value="UniProtKB-UniRule"/>
</dbReference>
<evidence type="ECO:0000256" key="8">
    <source>
        <dbReference type="ARBA" id="ARBA00057946"/>
    </source>
</evidence>
<gene>
    <name evidence="11" type="ORF">SPHA_39345</name>
</gene>
<dbReference type="InterPro" id="IPR008181">
    <property type="entry name" value="dUTPase"/>
</dbReference>
<evidence type="ECO:0000313" key="12">
    <source>
        <dbReference type="Proteomes" id="UP000597762"/>
    </source>
</evidence>
<accession>A0A812CLF3</accession>
<evidence type="ECO:0000256" key="7">
    <source>
        <dbReference type="ARBA" id="ARBA00047686"/>
    </source>
</evidence>
<comment type="function">
    <text evidence="8">Catalyzes the cleavage of 2'-deoxyuridine 5'-triphosphate (dUTP) into 2'-deoxyuridine 5'-monophosphate (dUMP) and inorganic pyrophosphate and through its action efficiently prevents uracil misincorporation into DNA and at the same time provides dUMP, the substrate for de novo thymidylate biosynthesis. Inhibits peroxisome proliferator-activated receptor (PPAR) activity by binding of its N-terminal to PPAR, preventing the latter's dimerization with retinoid X receptor. Essential for embryonic development.</text>
</comment>
<evidence type="ECO:0000313" key="11">
    <source>
        <dbReference type="EMBL" id="CAE1275233.1"/>
    </source>
</evidence>
<evidence type="ECO:0000256" key="6">
    <source>
        <dbReference type="ARBA" id="ARBA00023080"/>
    </source>
</evidence>
<keyword evidence="4 9" id="KW-0378">Hydrolase</keyword>
<reference evidence="11" key="1">
    <citation type="submission" date="2021-01" db="EMBL/GenBank/DDBJ databases">
        <authorList>
            <person name="Li R."/>
            <person name="Bekaert M."/>
        </authorList>
    </citation>
    <scope>NUCLEOTIDE SEQUENCE</scope>
    <source>
        <strain evidence="11">Farmed</strain>
    </source>
</reference>
<comment type="cofactor">
    <cofactor evidence="1 9">
        <name>Mg(2+)</name>
        <dbReference type="ChEBI" id="CHEBI:18420"/>
    </cofactor>
</comment>
<organism evidence="11 12">
    <name type="scientific">Acanthosepion pharaonis</name>
    <name type="common">Pharaoh cuttlefish</name>
    <name type="synonym">Sepia pharaonis</name>
    <dbReference type="NCBI Taxonomy" id="158019"/>
    <lineage>
        <taxon>Eukaryota</taxon>
        <taxon>Metazoa</taxon>
        <taxon>Spiralia</taxon>
        <taxon>Lophotrochozoa</taxon>
        <taxon>Mollusca</taxon>
        <taxon>Cephalopoda</taxon>
        <taxon>Coleoidea</taxon>
        <taxon>Decapodiformes</taxon>
        <taxon>Sepiida</taxon>
        <taxon>Sepiina</taxon>
        <taxon>Sepiidae</taxon>
        <taxon>Acanthosepion</taxon>
    </lineage>
</organism>
<dbReference type="FunFam" id="2.70.40.10:FF:000004">
    <property type="entry name" value="Deoxyuridine triphosphatase"/>
    <property type="match status" value="1"/>
</dbReference>
<dbReference type="InterPro" id="IPR033704">
    <property type="entry name" value="dUTPase_trimeric"/>
</dbReference>
<dbReference type="PANTHER" id="PTHR11241:SF0">
    <property type="entry name" value="DEOXYURIDINE 5'-TRIPHOSPHATE NUCLEOTIDOHYDROLASE"/>
    <property type="match status" value="1"/>
</dbReference>
<dbReference type="OrthoDB" id="419889at2759"/>
<protein>
    <recommendedName>
        <fullName evidence="9">Deoxyuridine 5'-triphosphate nucleotidohydrolase</fullName>
        <shortName evidence="9">dUTPase</shortName>
        <ecNumber evidence="9">3.6.1.23</ecNumber>
    </recommendedName>
    <alternativeName>
        <fullName evidence="9">dUTP pyrophosphatase</fullName>
    </alternativeName>
</protein>
<keyword evidence="6 9" id="KW-0546">Nucleotide metabolism</keyword>
<dbReference type="GO" id="GO:0046081">
    <property type="term" value="P:dUTP catabolic process"/>
    <property type="evidence" value="ECO:0007669"/>
    <property type="project" value="UniProtKB-UniRule"/>
</dbReference>
<dbReference type="Proteomes" id="UP000597762">
    <property type="component" value="Unassembled WGS sequence"/>
</dbReference>
<dbReference type="NCBIfam" id="NF001862">
    <property type="entry name" value="PRK00601.1"/>
    <property type="match status" value="1"/>
</dbReference>
<comment type="caution">
    <text evidence="11">The sequence shown here is derived from an EMBL/GenBank/DDBJ whole genome shotgun (WGS) entry which is preliminary data.</text>
</comment>
<dbReference type="Pfam" id="PF00692">
    <property type="entry name" value="dUTPase"/>
    <property type="match status" value="1"/>
</dbReference>
<evidence type="ECO:0000256" key="3">
    <source>
        <dbReference type="ARBA" id="ARBA00006581"/>
    </source>
</evidence>
<evidence type="ECO:0000259" key="10">
    <source>
        <dbReference type="Pfam" id="PF00692"/>
    </source>
</evidence>
<dbReference type="NCBIfam" id="TIGR00576">
    <property type="entry name" value="dut"/>
    <property type="match status" value="1"/>
</dbReference>